<organism evidence="3 4">
    <name type="scientific">Actinomadura barringtoniae</name>
    <dbReference type="NCBI Taxonomy" id="1427535"/>
    <lineage>
        <taxon>Bacteria</taxon>
        <taxon>Bacillati</taxon>
        <taxon>Actinomycetota</taxon>
        <taxon>Actinomycetes</taxon>
        <taxon>Streptosporangiales</taxon>
        <taxon>Thermomonosporaceae</taxon>
        <taxon>Actinomadura</taxon>
    </lineage>
</organism>
<dbReference type="EMBL" id="JAGEOJ010000006">
    <property type="protein sequence ID" value="MBO2448749.1"/>
    <property type="molecule type" value="Genomic_DNA"/>
</dbReference>
<accession>A0A939T4V8</accession>
<dbReference type="SMART" id="SM00829">
    <property type="entry name" value="PKS_ER"/>
    <property type="match status" value="1"/>
</dbReference>
<dbReference type="PANTHER" id="PTHR44013">
    <property type="entry name" value="ZINC-TYPE ALCOHOL DEHYDROGENASE-LIKE PROTEIN C16A3.02C"/>
    <property type="match status" value="1"/>
</dbReference>
<dbReference type="InterPro" id="IPR036291">
    <property type="entry name" value="NAD(P)-bd_dom_sf"/>
</dbReference>
<evidence type="ECO:0000313" key="3">
    <source>
        <dbReference type="EMBL" id="MBO2448749.1"/>
    </source>
</evidence>
<dbReference type="Proteomes" id="UP000669179">
    <property type="component" value="Unassembled WGS sequence"/>
</dbReference>
<evidence type="ECO:0000259" key="2">
    <source>
        <dbReference type="SMART" id="SM00829"/>
    </source>
</evidence>
<evidence type="ECO:0000313" key="4">
    <source>
        <dbReference type="Proteomes" id="UP000669179"/>
    </source>
</evidence>
<name>A0A939T4V8_9ACTN</name>
<dbReference type="InterPro" id="IPR011032">
    <property type="entry name" value="GroES-like_sf"/>
</dbReference>
<feature type="region of interest" description="Disordered" evidence="1">
    <location>
        <begin position="1"/>
        <end position="21"/>
    </location>
</feature>
<sequence length="324" mass="32585">MRALAVSRTGDSPRLLDLPRPRPGPGEVLVRLEAASVNPMDWKIAEGALTEVLPHTYPLVLGADGAGRVEAVGEGVRRFSPGDAVYGQFFVVPVGSQGSFAEYAVVPEESPTSVIAPAPAGISVADAAAVPTAAMTALGALDALGLKAGQAIVIVGATGGIGSFAVQLAAGLGAHVIATARPDARAWITGLGAAETAGYAPDEIVARARAARPDGVDALLDLVGDRSVFDACLAGVRVGGTAMSVNSGAPAEPPRHSVVSTSNYVLMDGKADLLGRITEEISAGRVVVPVQERVPLDAAAGALARSKAGGARGKTVVRIQDAGN</sequence>
<dbReference type="Gene3D" id="3.90.180.10">
    <property type="entry name" value="Medium-chain alcohol dehydrogenases, catalytic domain"/>
    <property type="match status" value="1"/>
</dbReference>
<dbReference type="SUPFAM" id="SSF51735">
    <property type="entry name" value="NAD(P)-binding Rossmann-fold domains"/>
    <property type="match status" value="1"/>
</dbReference>
<dbReference type="GO" id="GO:0016491">
    <property type="term" value="F:oxidoreductase activity"/>
    <property type="evidence" value="ECO:0007669"/>
    <property type="project" value="InterPro"/>
</dbReference>
<comment type="caution">
    <text evidence="3">The sequence shown here is derived from an EMBL/GenBank/DDBJ whole genome shotgun (WGS) entry which is preliminary data.</text>
</comment>
<evidence type="ECO:0000256" key="1">
    <source>
        <dbReference type="SAM" id="MobiDB-lite"/>
    </source>
</evidence>
<dbReference type="InterPro" id="IPR013154">
    <property type="entry name" value="ADH-like_N"/>
</dbReference>
<dbReference type="CDD" id="cd05289">
    <property type="entry name" value="MDR_like_2"/>
    <property type="match status" value="1"/>
</dbReference>
<dbReference type="AlphaFoldDB" id="A0A939T4V8"/>
<dbReference type="PANTHER" id="PTHR44013:SF1">
    <property type="entry name" value="ZINC-TYPE ALCOHOL DEHYDROGENASE-LIKE PROTEIN C16A3.02C"/>
    <property type="match status" value="1"/>
</dbReference>
<keyword evidence="4" id="KW-1185">Reference proteome</keyword>
<dbReference type="SUPFAM" id="SSF50129">
    <property type="entry name" value="GroES-like"/>
    <property type="match status" value="1"/>
</dbReference>
<reference evidence="3" key="1">
    <citation type="submission" date="2021-03" db="EMBL/GenBank/DDBJ databases">
        <authorList>
            <person name="Kanchanasin P."/>
            <person name="Saeng-In P."/>
            <person name="Phongsopitanun W."/>
            <person name="Yuki M."/>
            <person name="Kudo T."/>
            <person name="Ohkuma M."/>
            <person name="Tanasupawat S."/>
        </authorList>
    </citation>
    <scope>NUCLEOTIDE SEQUENCE</scope>
    <source>
        <strain evidence="3">GKU 128</strain>
    </source>
</reference>
<dbReference type="RefSeq" id="WP_208256410.1">
    <property type="nucleotide sequence ID" value="NZ_JAGEOJ010000006.1"/>
</dbReference>
<dbReference type="InterPro" id="IPR020843">
    <property type="entry name" value="ER"/>
</dbReference>
<feature type="domain" description="Enoyl reductase (ER)" evidence="2">
    <location>
        <begin position="10"/>
        <end position="317"/>
    </location>
</feature>
<dbReference type="Gene3D" id="3.40.50.720">
    <property type="entry name" value="NAD(P)-binding Rossmann-like Domain"/>
    <property type="match status" value="1"/>
</dbReference>
<protein>
    <submittedName>
        <fullName evidence="3">NADP-dependent oxidoreductase</fullName>
    </submittedName>
</protein>
<dbReference type="InterPro" id="IPR052733">
    <property type="entry name" value="Chloroplast_QOR"/>
</dbReference>
<dbReference type="Pfam" id="PF13602">
    <property type="entry name" value="ADH_zinc_N_2"/>
    <property type="match status" value="1"/>
</dbReference>
<gene>
    <name evidence="3" type="ORF">J4573_16725</name>
</gene>
<dbReference type="Pfam" id="PF08240">
    <property type="entry name" value="ADH_N"/>
    <property type="match status" value="1"/>
</dbReference>
<proteinExistence type="predicted"/>